<keyword evidence="1" id="KW-0472">Membrane</keyword>
<dbReference type="Pfam" id="PF08805">
    <property type="entry name" value="PilS"/>
    <property type="match status" value="1"/>
</dbReference>
<reference evidence="4" key="1">
    <citation type="submission" date="2017-05" db="EMBL/GenBank/DDBJ databases">
        <title>Complete and WGS of Bordetella genogroups.</title>
        <authorList>
            <person name="Spilker T."/>
            <person name="Lipuma J."/>
        </authorList>
    </citation>
    <scope>NUCLEOTIDE SEQUENCE [LARGE SCALE GENOMIC DNA]</scope>
    <source>
        <strain evidence="4">AU8856</strain>
    </source>
</reference>
<accession>A0A261UJN6</accession>
<feature type="domain" description="Type 4 secretion system PilS N-terminal" evidence="2">
    <location>
        <begin position="131"/>
        <end position="216"/>
    </location>
</feature>
<gene>
    <name evidence="3" type="ORF">CAL28_23010</name>
</gene>
<keyword evidence="1" id="KW-1133">Transmembrane helix</keyword>
<dbReference type="Gene3D" id="3.30.1690.10">
    <property type="entry name" value="TcpA-like pilin"/>
    <property type="match status" value="1"/>
</dbReference>
<dbReference type="AlphaFoldDB" id="A0A261UJN6"/>
<dbReference type="InterPro" id="IPR045584">
    <property type="entry name" value="Pilin-like"/>
</dbReference>
<evidence type="ECO:0000313" key="3">
    <source>
        <dbReference type="EMBL" id="OZI62098.1"/>
    </source>
</evidence>
<sequence length="217" mass="22648">MHSQDGSPYMRPTQSKNLHGRTLARPSKYHQLGFLSLGEVALVLVIIIIAAVIGLPAIKGMLIEMRVPAVADELQRFMSRTRVLGEGDSVTPYAAVSNEQNLVPALRDSSVFKVTDTTVAHRLGGSGVGTDGTITLAPAALGGGAMGSAFSLTLTNVNIKACPVLASTLNAVSETMSVNGTTVKELGDNNASGTYNPVTAQNLCTNGDSNTFVFATR</sequence>
<dbReference type="Proteomes" id="UP000215767">
    <property type="component" value="Unassembled WGS sequence"/>
</dbReference>
<keyword evidence="4" id="KW-1185">Reference proteome</keyword>
<evidence type="ECO:0000256" key="1">
    <source>
        <dbReference type="SAM" id="Phobius"/>
    </source>
</evidence>
<evidence type="ECO:0000313" key="4">
    <source>
        <dbReference type="Proteomes" id="UP000215767"/>
    </source>
</evidence>
<comment type="caution">
    <text evidence="3">The sequence shown here is derived from an EMBL/GenBank/DDBJ whole genome shotgun (WGS) entry which is preliminary data.</text>
</comment>
<protein>
    <recommendedName>
        <fullName evidence="2">Type 4 secretion system PilS N-terminal domain-containing protein</fullName>
    </recommendedName>
</protein>
<dbReference type="SUPFAM" id="SSF54523">
    <property type="entry name" value="Pili subunits"/>
    <property type="match status" value="1"/>
</dbReference>
<dbReference type="OrthoDB" id="8634885at2"/>
<dbReference type="InterPro" id="IPR014911">
    <property type="entry name" value="PilS_N"/>
</dbReference>
<proteinExistence type="predicted"/>
<keyword evidence="1" id="KW-0812">Transmembrane</keyword>
<feature type="transmembrane region" description="Helical" evidence="1">
    <location>
        <begin position="32"/>
        <end position="58"/>
    </location>
</feature>
<name>A0A261UJN6_9BORD</name>
<organism evidence="3 4">
    <name type="scientific">Bordetella genomosp. 11</name>
    <dbReference type="NCBI Taxonomy" id="1416808"/>
    <lineage>
        <taxon>Bacteria</taxon>
        <taxon>Pseudomonadati</taxon>
        <taxon>Pseudomonadota</taxon>
        <taxon>Betaproteobacteria</taxon>
        <taxon>Burkholderiales</taxon>
        <taxon>Alcaligenaceae</taxon>
        <taxon>Bordetella</taxon>
    </lineage>
</organism>
<evidence type="ECO:0000259" key="2">
    <source>
        <dbReference type="Pfam" id="PF08805"/>
    </source>
</evidence>
<dbReference type="EMBL" id="NEVS01000004">
    <property type="protein sequence ID" value="OZI62098.1"/>
    <property type="molecule type" value="Genomic_DNA"/>
</dbReference>